<keyword evidence="2" id="KW-1185">Reference proteome</keyword>
<gene>
    <name evidence="1" type="ORF">BOW53_02030</name>
</gene>
<sequence>MQVGVNVLSLALGGEVGGQGFSKNELRGEVISDVDDRDNVRNPVATRFVSRVKDVVNESVATNPEWKSKVFVNPILVGGGSAALVYESLLGDDELFRLKLFLEVYKRKEARGFSFSGPYEVVDCSTETESPRVLSEWSSNDYVLVKSELASQLDRCQGMVIAQLDRLLAN</sequence>
<accession>A0A1T2LA34</accession>
<dbReference type="AlphaFoldDB" id="A0A1T2LA34"/>
<name>A0A1T2LA34_9GAMM</name>
<evidence type="ECO:0000313" key="2">
    <source>
        <dbReference type="Proteomes" id="UP000191110"/>
    </source>
</evidence>
<reference evidence="1 2" key="1">
    <citation type="submission" date="2016-11" db="EMBL/GenBank/DDBJ databases">
        <title>Mixed transmission modes and dynamic genome evolution in an obligate animal-bacterial symbiosis.</title>
        <authorList>
            <person name="Russell S.L."/>
            <person name="Corbett-Detig R.B."/>
            <person name="Cavanaugh C.M."/>
        </authorList>
    </citation>
    <scope>NUCLEOTIDE SEQUENCE [LARGE SCALE GENOMIC DNA]</scope>
    <source>
        <strain evidence="1">Sveles-Q1</strain>
    </source>
</reference>
<dbReference type="EMBL" id="MPRL01000004">
    <property type="protein sequence ID" value="OOZ41967.1"/>
    <property type="molecule type" value="Genomic_DNA"/>
</dbReference>
<dbReference type="Proteomes" id="UP000191110">
    <property type="component" value="Unassembled WGS sequence"/>
</dbReference>
<protein>
    <submittedName>
        <fullName evidence="1">Uncharacterized protein</fullName>
    </submittedName>
</protein>
<proteinExistence type="predicted"/>
<evidence type="ECO:0000313" key="1">
    <source>
        <dbReference type="EMBL" id="OOZ41967.1"/>
    </source>
</evidence>
<comment type="caution">
    <text evidence="1">The sequence shown here is derived from an EMBL/GenBank/DDBJ whole genome shotgun (WGS) entry which is preliminary data.</text>
</comment>
<organism evidence="1 2">
    <name type="scientific">Solemya pervernicosa gill symbiont</name>
    <dbReference type="NCBI Taxonomy" id="642797"/>
    <lineage>
        <taxon>Bacteria</taxon>
        <taxon>Pseudomonadati</taxon>
        <taxon>Pseudomonadota</taxon>
        <taxon>Gammaproteobacteria</taxon>
        <taxon>sulfur-oxidizing symbionts</taxon>
    </lineage>
</organism>